<gene>
    <name evidence="3" type="ORF">OQZ29_04050</name>
</gene>
<dbReference type="InterPro" id="IPR037143">
    <property type="entry name" value="4-PPantetheinyl_Trfase_dom_sf"/>
</dbReference>
<dbReference type="GO" id="GO:0008897">
    <property type="term" value="F:holo-[acyl-carrier-protein] synthase activity"/>
    <property type="evidence" value="ECO:0007669"/>
    <property type="project" value="InterPro"/>
</dbReference>
<dbReference type="RefSeq" id="WP_010603022.1">
    <property type="nucleotide sequence ID" value="NZ_JAPJUH010000001.1"/>
</dbReference>
<keyword evidence="1 3" id="KW-0808">Transferase</keyword>
<dbReference type="Gene3D" id="3.90.470.20">
    <property type="entry name" value="4'-phosphopantetheinyl transferase domain"/>
    <property type="match status" value="1"/>
</dbReference>
<sequence length="154" mass="17664">MQGNDIVDLLLAQTQSNWRRKGYLDKIFNANEIFLVSSAENPDVMVWLLWSMKEAAYKIHNRKTGIREYAPKKLVCSILSKADLTLGMVNIDKAIYFTKSSINSAYLHTISSPVQHQLDKIKISIYEFPNHLSNYRNTKPACVSHHGKYLALTY</sequence>
<feature type="domain" description="4'-phosphopantetheinyl transferase" evidence="2">
    <location>
        <begin position="3"/>
        <end position="64"/>
    </location>
</feature>
<dbReference type="Proteomes" id="UP001142592">
    <property type="component" value="Unassembled WGS sequence"/>
</dbReference>
<proteinExistence type="predicted"/>
<evidence type="ECO:0000313" key="4">
    <source>
        <dbReference type="Proteomes" id="UP001142592"/>
    </source>
</evidence>
<evidence type="ECO:0000259" key="2">
    <source>
        <dbReference type="Pfam" id="PF01648"/>
    </source>
</evidence>
<evidence type="ECO:0000256" key="1">
    <source>
        <dbReference type="ARBA" id="ARBA00022679"/>
    </source>
</evidence>
<reference evidence="3" key="1">
    <citation type="submission" date="2022-11" db="EMBL/GenBank/DDBJ databases">
        <authorList>
            <person name="Graham C."/>
            <person name="Newman J.D."/>
        </authorList>
    </citation>
    <scope>NUCLEOTIDE SEQUENCE</scope>
    <source>
        <strain evidence="3">DSM 19486</strain>
    </source>
</reference>
<keyword evidence="4" id="KW-1185">Reference proteome</keyword>
<dbReference type="Pfam" id="PF01648">
    <property type="entry name" value="ACPS"/>
    <property type="match status" value="1"/>
</dbReference>
<evidence type="ECO:0000313" key="3">
    <source>
        <dbReference type="EMBL" id="MCX3263902.1"/>
    </source>
</evidence>
<dbReference type="AlphaFoldDB" id="A0A9X3DAU7"/>
<dbReference type="GO" id="GO:0000287">
    <property type="term" value="F:magnesium ion binding"/>
    <property type="evidence" value="ECO:0007669"/>
    <property type="project" value="InterPro"/>
</dbReference>
<accession>A0A9X3DAU7</accession>
<dbReference type="EMBL" id="JAPJUH010000001">
    <property type="protein sequence ID" value="MCX3263902.1"/>
    <property type="molecule type" value="Genomic_DNA"/>
</dbReference>
<organism evidence="3 4">
    <name type="scientific">Pedobacter agri</name>
    <dbReference type="NCBI Taxonomy" id="454586"/>
    <lineage>
        <taxon>Bacteria</taxon>
        <taxon>Pseudomonadati</taxon>
        <taxon>Bacteroidota</taxon>
        <taxon>Sphingobacteriia</taxon>
        <taxon>Sphingobacteriales</taxon>
        <taxon>Sphingobacteriaceae</taxon>
        <taxon>Pedobacter</taxon>
    </lineage>
</organism>
<comment type="caution">
    <text evidence="3">The sequence shown here is derived from an EMBL/GenBank/DDBJ whole genome shotgun (WGS) entry which is preliminary data.</text>
</comment>
<dbReference type="InterPro" id="IPR008278">
    <property type="entry name" value="4-PPantetheinyl_Trfase_dom"/>
</dbReference>
<protein>
    <submittedName>
        <fullName evidence="3">4'-phosphopantetheinyl transferase superfamily protein</fullName>
    </submittedName>
</protein>
<dbReference type="SUPFAM" id="SSF56214">
    <property type="entry name" value="4'-phosphopantetheinyl transferase"/>
    <property type="match status" value="1"/>
</dbReference>
<name>A0A9X3DAU7_9SPHI</name>